<reference evidence="2" key="1">
    <citation type="submission" date="2021-10" db="EMBL/GenBank/DDBJ databases">
        <title>Tropical sea cucumber genome reveals ecological adaptation and Cuvierian tubules defense mechanism.</title>
        <authorList>
            <person name="Chen T."/>
        </authorList>
    </citation>
    <scope>NUCLEOTIDE SEQUENCE</scope>
    <source>
        <strain evidence="2">Nanhai2018</strain>
        <tissue evidence="2">Muscle</tissue>
    </source>
</reference>
<gene>
    <name evidence="2" type="ORF">HOLleu_00770</name>
</gene>
<proteinExistence type="predicted"/>
<evidence type="ECO:0000313" key="2">
    <source>
        <dbReference type="EMBL" id="KAJ8048446.1"/>
    </source>
</evidence>
<evidence type="ECO:0000256" key="1">
    <source>
        <dbReference type="SAM" id="MobiDB-lite"/>
    </source>
</evidence>
<name>A0A9Q1CNF1_HOLLE</name>
<feature type="compositionally biased region" description="Acidic residues" evidence="1">
    <location>
        <begin position="47"/>
        <end position="66"/>
    </location>
</feature>
<dbReference type="AlphaFoldDB" id="A0A9Q1CNF1"/>
<evidence type="ECO:0000313" key="3">
    <source>
        <dbReference type="Proteomes" id="UP001152320"/>
    </source>
</evidence>
<dbReference type="EMBL" id="JAIZAY010000001">
    <property type="protein sequence ID" value="KAJ8048446.1"/>
    <property type="molecule type" value="Genomic_DNA"/>
</dbReference>
<organism evidence="2 3">
    <name type="scientific">Holothuria leucospilota</name>
    <name type="common">Black long sea cucumber</name>
    <name type="synonym">Mertensiothuria leucospilota</name>
    <dbReference type="NCBI Taxonomy" id="206669"/>
    <lineage>
        <taxon>Eukaryota</taxon>
        <taxon>Metazoa</taxon>
        <taxon>Echinodermata</taxon>
        <taxon>Eleutherozoa</taxon>
        <taxon>Echinozoa</taxon>
        <taxon>Holothuroidea</taxon>
        <taxon>Aspidochirotacea</taxon>
        <taxon>Aspidochirotida</taxon>
        <taxon>Holothuriidae</taxon>
        <taxon>Holothuria</taxon>
    </lineage>
</organism>
<sequence length="255" mass="28996">MVAKGHLGNAFSFKRHLIKQHRQLNYVVEVDPFERDELPIADRRDDSSDDGEAEVEDGGNGQDDWEEFSEEDLRERTLMLVCKLKASSSVTQSTISTVVEDVSQHFEDAVFNLQESTRKFLRNHNVDMGDESALKLMDQFEMFQKPFSGIETEYKQMQYLIASKKFVAPVEEEIILGYAPRTDALTGDVLQIPTPRVFHYVPVKQNIKAVVESPGFWECVEKHSKSTDGIITDFQDGEHCLSHPVLHGDDCNLSV</sequence>
<keyword evidence="3" id="KW-1185">Reference proteome</keyword>
<comment type="caution">
    <text evidence="2">The sequence shown here is derived from an EMBL/GenBank/DDBJ whole genome shotgun (WGS) entry which is preliminary data.</text>
</comment>
<accession>A0A9Q1CNF1</accession>
<feature type="region of interest" description="Disordered" evidence="1">
    <location>
        <begin position="38"/>
        <end position="66"/>
    </location>
</feature>
<dbReference type="Proteomes" id="UP001152320">
    <property type="component" value="Chromosome 1"/>
</dbReference>
<protein>
    <submittedName>
        <fullName evidence="2">Uncharacterized protein</fullName>
    </submittedName>
</protein>